<accession>A0AAQ0C133</accession>
<geneLocation type="plasmid" evidence="1 2">
    <name>unnamed1</name>
</geneLocation>
<reference evidence="1 2" key="1">
    <citation type="submission" date="2020-12" db="EMBL/GenBank/DDBJ databases">
        <title>Genomic Analysis and Response surface optimization of nitrogen-fixing conditions for A. chroococcum strain HR1, Isolation from rhizosphere soil.</title>
        <authorList>
            <person name="Li J."/>
            <person name="Yang H."/>
            <person name="Liu H."/>
            <person name="Wang C."/>
            <person name="Tian Y."/>
            <person name="Lu X.Y."/>
        </authorList>
    </citation>
    <scope>NUCLEOTIDE SEQUENCE [LARGE SCALE GENOMIC DNA]</scope>
    <source>
        <strain evidence="1 2">HR1</strain>
        <plasmid evidence="1 2">unnamed1</plasmid>
    </source>
</reference>
<evidence type="ECO:0000313" key="2">
    <source>
        <dbReference type="Proteomes" id="UP000596192"/>
    </source>
</evidence>
<dbReference type="EMBL" id="CP066311">
    <property type="protein sequence ID" value="QQE91123.1"/>
    <property type="molecule type" value="Genomic_DNA"/>
</dbReference>
<dbReference type="RefSeq" id="WP_136889874.1">
    <property type="nucleotide sequence ID" value="NZ_CP066311.1"/>
</dbReference>
<name>A0AAQ0C133_9GAMM</name>
<evidence type="ECO:0000313" key="1">
    <source>
        <dbReference type="EMBL" id="QQE91123.1"/>
    </source>
</evidence>
<organism evidence="1 2">
    <name type="scientific">Azotobacter chroococcum</name>
    <dbReference type="NCBI Taxonomy" id="353"/>
    <lineage>
        <taxon>Bacteria</taxon>
        <taxon>Pseudomonadati</taxon>
        <taxon>Pseudomonadota</taxon>
        <taxon>Gammaproteobacteria</taxon>
        <taxon>Pseudomonadales</taxon>
        <taxon>Pseudomonadaceae</taxon>
        <taxon>Azotobacter</taxon>
    </lineage>
</organism>
<dbReference type="Proteomes" id="UP000596192">
    <property type="component" value="Plasmid unnamed1"/>
</dbReference>
<proteinExistence type="predicted"/>
<sequence length="243" mass="26250">MPPPPSALSARPTLAEINAALVGLGLPRIPQEKIALVLQVEDRARIVAAIDRAPQDAEARRFLADVLSAAGIGSEAAIDTASNPAPEQPDPRMDNAAVHVYGGRFALCFEADTTRQGFPTVALDATNADGPMQYNWSQKIRLQLTRAEMPVVTAVLLGVLPGCEFKNHGQDKDKGFSLERQKGGRVYVKVFAREQGVKGVPIIPADLFFVSALFIRQLQKACPWMNATSLVELIKLTQAIPES</sequence>
<protein>
    <submittedName>
        <fullName evidence="1">Uncharacterized protein</fullName>
    </submittedName>
</protein>
<keyword evidence="1" id="KW-0614">Plasmid</keyword>
<gene>
    <name evidence="1" type="ORF">GKQ51_23295</name>
</gene>
<dbReference type="AlphaFoldDB" id="A0AAQ0C133"/>